<feature type="transmembrane region" description="Helical" evidence="6">
    <location>
        <begin position="212"/>
        <end position="234"/>
    </location>
</feature>
<feature type="transmembrane region" description="Helical" evidence="6">
    <location>
        <begin position="39"/>
        <end position="56"/>
    </location>
</feature>
<dbReference type="Gene3D" id="1.20.1250.20">
    <property type="entry name" value="MFS general substrate transporter like domains"/>
    <property type="match status" value="2"/>
</dbReference>
<sequence length="506" mass="54989">MLIAAMSSEFNDTVTSAALVDIRGSLAIDYDSGTWIESLYSTGLAIGMALAPWCAVTFTLRRFTLCAIAMVGVSTLLIPLAPNLPAILILRVIQGFAGGLTIPLLMTTALMVLPPPVRLYGLAVYGLTATFTAPFSASLAALWTDVVGDWRFVFLAALPLSALASALVWYGMEVGEPEYDRLQVFDWRGALLMILGFGALTTMLMQGDRLDWFESPLICVLALVSSIAIPLLLINEWFHPMPLLKLQMLLRRNFAYASLALFAFVVVSASSTVIPAAFLTGVQAYRPVQAHLVTLIVALGQFVMLPAIAFLLDHRRVDARAVTLLGLALMLIACLGSSSVDATWHRDQFYVWQVLQMVGQPMIVMPLLMMATNTVQSHAEGPLASALINTTRALAEPVGIWLIELIGHWRGALHSERLVDQIGLDRFRTIQAHGLLPQDPAPLLPNGTPRAAGSLERFAEAVAQQAHVLTTADAYLVMAALVVAFMALVMILPERTYPPRILFAKK</sequence>
<proteinExistence type="predicted"/>
<dbReference type="InterPro" id="IPR036259">
    <property type="entry name" value="MFS_trans_sf"/>
</dbReference>
<feature type="transmembrane region" description="Helical" evidence="6">
    <location>
        <begin position="474"/>
        <end position="492"/>
    </location>
</feature>
<feature type="transmembrane region" description="Helical" evidence="6">
    <location>
        <begin position="290"/>
        <end position="312"/>
    </location>
</feature>
<comment type="caution">
    <text evidence="8">The sequence shown here is derived from an EMBL/GenBank/DDBJ whole genome shotgun (WGS) entry which is preliminary data.</text>
</comment>
<reference evidence="9" key="1">
    <citation type="journal article" date="2019" name="Int. J. Syst. Evol. Microbiol.">
        <title>The Global Catalogue of Microorganisms (GCM) 10K type strain sequencing project: providing services to taxonomists for standard genome sequencing and annotation.</title>
        <authorList>
            <consortium name="The Broad Institute Genomics Platform"/>
            <consortium name="The Broad Institute Genome Sequencing Center for Infectious Disease"/>
            <person name="Wu L."/>
            <person name="Ma J."/>
        </authorList>
    </citation>
    <scope>NUCLEOTIDE SEQUENCE [LARGE SCALE GENOMIC DNA]</scope>
    <source>
        <strain evidence="9">NBRC 102520</strain>
    </source>
</reference>
<dbReference type="Pfam" id="PF07690">
    <property type="entry name" value="MFS_1"/>
    <property type="match status" value="1"/>
</dbReference>
<evidence type="ECO:0000259" key="7">
    <source>
        <dbReference type="PROSITE" id="PS50850"/>
    </source>
</evidence>
<evidence type="ECO:0000256" key="6">
    <source>
        <dbReference type="SAM" id="Phobius"/>
    </source>
</evidence>
<evidence type="ECO:0000256" key="5">
    <source>
        <dbReference type="ARBA" id="ARBA00023136"/>
    </source>
</evidence>
<feature type="transmembrane region" description="Helical" evidence="6">
    <location>
        <begin position="324"/>
        <end position="344"/>
    </location>
</feature>
<evidence type="ECO:0000256" key="3">
    <source>
        <dbReference type="ARBA" id="ARBA00022692"/>
    </source>
</evidence>
<dbReference type="InterPro" id="IPR020846">
    <property type="entry name" value="MFS_dom"/>
</dbReference>
<feature type="transmembrane region" description="Helical" evidence="6">
    <location>
        <begin position="184"/>
        <end position="206"/>
    </location>
</feature>
<dbReference type="RefSeq" id="WP_284261351.1">
    <property type="nucleotide sequence ID" value="NZ_BSOW01000002.1"/>
</dbReference>
<dbReference type="PANTHER" id="PTHR42718">
    <property type="entry name" value="MAJOR FACILITATOR SUPERFAMILY MULTIDRUG TRANSPORTER MFSC"/>
    <property type="match status" value="1"/>
</dbReference>
<organism evidence="8 9">
    <name type="scientific">Bradyrhizobium iriomotense</name>
    <dbReference type="NCBI Taxonomy" id="441950"/>
    <lineage>
        <taxon>Bacteria</taxon>
        <taxon>Pseudomonadati</taxon>
        <taxon>Pseudomonadota</taxon>
        <taxon>Alphaproteobacteria</taxon>
        <taxon>Hyphomicrobiales</taxon>
        <taxon>Nitrobacteraceae</taxon>
        <taxon>Bradyrhizobium</taxon>
    </lineage>
</organism>
<feature type="transmembrane region" description="Helical" evidence="6">
    <location>
        <begin position="350"/>
        <end position="369"/>
    </location>
</feature>
<feature type="transmembrane region" description="Helical" evidence="6">
    <location>
        <begin position="88"/>
        <end position="113"/>
    </location>
</feature>
<name>A0ABQ6AQ60_9BRAD</name>
<keyword evidence="2" id="KW-0813">Transport</keyword>
<keyword evidence="5 6" id="KW-0472">Membrane</keyword>
<feature type="transmembrane region" description="Helical" evidence="6">
    <location>
        <begin position="63"/>
        <end position="82"/>
    </location>
</feature>
<feature type="transmembrane region" description="Helical" evidence="6">
    <location>
        <begin position="150"/>
        <end position="172"/>
    </location>
</feature>
<keyword evidence="4 6" id="KW-1133">Transmembrane helix</keyword>
<dbReference type="Proteomes" id="UP001156905">
    <property type="component" value="Unassembled WGS sequence"/>
</dbReference>
<evidence type="ECO:0000256" key="1">
    <source>
        <dbReference type="ARBA" id="ARBA00004141"/>
    </source>
</evidence>
<accession>A0ABQ6AQ60</accession>
<evidence type="ECO:0000256" key="2">
    <source>
        <dbReference type="ARBA" id="ARBA00022448"/>
    </source>
</evidence>
<evidence type="ECO:0000313" key="9">
    <source>
        <dbReference type="Proteomes" id="UP001156905"/>
    </source>
</evidence>
<dbReference type="SUPFAM" id="SSF103473">
    <property type="entry name" value="MFS general substrate transporter"/>
    <property type="match status" value="1"/>
</dbReference>
<dbReference type="PROSITE" id="PS50850">
    <property type="entry name" value="MFS"/>
    <property type="match status" value="1"/>
</dbReference>
<dbReference type="InterPro" id="IPR011701">
    <property type="entry name" value="MFS"/>
</dbReference>
<evidence type="ECO:0000256" key="4">
    <source>
        <dbReference type="ARBA" id="ARBA00022989"/>
    </source>
</evidence>
<feature type="transmembrane region" description="Helical" evidence="6">
    <location>
        <begin position="120"/>
        <end position="144"/>
    </location>
</feature>
<dbReference type="PANTHER" id="PTHR42718:SF9">
    <property type="entry name" value="MAJOR FACILITATOR SUPERFAMILY MULTIDRUG TRANSPORTER MFSC"/>
    <property type="match status" value="1"/>
</dbReference>
<keyword evidence="9" id="KW-1185">Reference proteome</keyword>
<evidence type="ECO:0000313" key="8">
    <source>
        <dbReference type="EMBL" id="GLR84095.1"/>
    </source>
</evidence>
<dbReference type="EMBL" id="BSOW01000002">
    <property type="protein sequence ID" value="GLR84095.1"/>
    <property type="molecule type" value="Genomic_DNA"/>
</dbReference>
<comment type="subcellular location">
    <subcellularLocation>
        <location evidence="1">Membrane</location>
        <topology evidence="1">Multi-pass membrane protein</topology>
    </subcellularLocation>
</comment>
<feature type="domain" description="Major facilitator superfamily (MFS) profile" evidence="7">
    <location>
        <begin position="1"/>
        <end position="497"/>
    </location>
</feature>
<gene>
    <name evidence="8" type="primary">yhcA</name>
    <name evidence="8" type="ORF">GCM10007857_08050</name>
</gene>
<feature type="transmembrane region" description="Helical" evidence="6">
    <location>
        <begin position="254"/>
        <end position="278"/>
    </location>
</feature>
<keyword evidence="3 6" id="KW-0812">Transmembrane</keyword>
<protein>
    <submittedName>
        <fullName evidence="8">MFS transporter</fullName>
    </submittedName>
</protein>